<feature type="compositionally biased region" description="Basic and acidic residues" evidence="2">
    <location>
        <begin position="1824"/>
        <end position="1835"/>
    </location>
</feature>
<dbReference type="SUPFAM" id="SSF47473">
    <property type="entry name" value="EF-hand"/>
    <property type="match status" value="1"/>
</dbReference>
<accession>A0A1Y3DU64</accession>
<dbReference type="Gene3D" id="3.60.21.10">
    <property type="match status" value="1"/>
</dbReference>
<comment type="similarity">
    <text evidence="1">Belongs to the PPP phosphatase family.</text>
</comment>
<keyword evidence="1" id="KW-0378">Hydrolase</keyword>
<feature type="compositionally biased region" description="Acidic residues" evidence="2">
    <location>
        <begin position="815"/>
        <end position="824"/>
    </location>
</feature>
<feature type="compositionally biased region" description="Polar residues" evidence="2">
    <location>
        <begin position="832"/>
        <end position="842"/>
    </location>
</feature>
<dbReference type="PRINTS" id="PR00114">
    <property type="entry name" value="STPHPHTASE"/>
</dbReference>
<dbReference type="GO" id="GO:0005634">
    <property type="term" value="C:nucleus"/>
    <property type="evidence" value="ECO:0007669"/>
    <property type="project" value="TreeGrafter"/>
</dbReference>
<dbReference type="InterPro" id="IPR050341">
    <property type="entry name" value="PP1_catalytic_subunit"/>
</dbReference>
<dbReference type="Pfam" id="PF00149">
    <property type="entry name" value="Metallophos"/>
    <property type="match status" value="1"/>
</dbReference>
<dbReference type="VEuPathDB" id="PlasmoDB:PKNH_0602400"/>
<dbReference type="VEuPathDB" id="PlasmoDB:PKNOH_S03317200"/>
<organism evidence="4 5">
    <name type="scientific">Plasmodium knowlesi</name>
    <dbReference type="NCBI Taxonomy" id="5850"/>
    <lineage>
        <taxon>Eukaryota</taxon>
        <taxon>Sar</taxon>
        <taxon>Alveolata</taxon>
        <taxon>Apicomplexa</taxon>
        <taxon>Aconoidasida</taxon>
        <taxon>Haemosporida</taxon>
        <taxon>Plasmodiidae</taxon>
        <taxon>Plasmodium</taxon>
        <taxon>Plasmodium (Plasmodium)</taxon>
    </lineage>
</organism>
<protein>
    <recommendedName>
        <fullName evidence="1">Serine/threonine-protein phosphatase</fullName>
        <ecNumber evidence="1">3.1.3.16</ecNumber>
    </recommendedName>
</protein>
<gene>
    <name evidence="4" type="primary">PPP8</name>
    <name evidence="4" type="ORF">PKNOH_S03317200</name>
</gene>
<dbReference type="InterPro" id="IPR004843">
    <property type="entry name" value="Calcineurin-like_PHP"/>
</dbReference>
<evidence type="ECO:0000256" key="2">
    <source>
        <dbReference type="SAM" id="MobiDB-lite"/>
    </source>
</evidence>
<proteinExistence type="inferred from homology"/>
<dbReference type="eggNOG" id="KOG0374">
    <property type="taxonomic scope" value="Eukaryota"/>
</dbReference>
<dbReference type="Proteomes" id="UP000195012">
    <property type="component" value="Unassembled WGS sequence"/>
</dbReference>
<feature type="region of interest" description="Disordered" evidence="2">
    <location>
        <begin position="1687"/>
        <end position="1715"/>
    </location>
</feature>
<dbReference type="OMA" id="FNCLDRC"/>
<dbReference type="GO" id="GO:0005737">
    <property type="term" value="C:cytoplasm"/>
    <property type="evidence" value="ECO:0007669"/>
    <property type="project" value="TreeGrafter"/>
</dbReference>
<dbReference type="InterPro" id="IPR029052">
    <property type="entry name" value="Metallo-depent_PP-like"/>
</dbReference>
<dbReference type="SUPFAM" id="SSF56300">
    <property type="entry name" value="Metallo-dependent phosphatases"/>
    <property type="match status" value="1"/>
</dbReference>
<feature type="compositionally biased region" description="Basic and acidic residues" evidence="2">
    <location>
        <begin position="843"/>
        <end position="859"/>
    </location>
</feature>
<sequence>MRNVRETGINRPYVMRKDNLYDALPKHLCMNQPDHHYGFNTYGGGYRASAGGALLKGGTPNGAQGIPTAQINSLAAFRMGKIASHQVDWGGRSYDDSTKENLAGGSTSLLHLYDSAMNWSNSRKFVNPSTGHSSGVEFPMLYHLRGEANSTMGGRRIGLNARGEHSSGRSVSELSHHNQRVQKMKESHGEYFPLGMQHTKRTTLLNSNFMGSPEQSIRGEALHSWWDQRGMGSPSREVSNGYPLPGVRYNKVESSPKGMMGVVLVPANGETKNGFTKWNQNGKEIDAGLIHKCSNGQLSRTSEYSYKDVEPIMYGSMAQGSTYPDDVSVESLPMNSSPWWSNEGFVQAKDNNHFTALTVEGRNYRSDGQSYDQSDIRRLSGENLQRGVMSKLEEGRYTDGLESLDSIPPVGAAMNSLGKPIGGAASLSNEETVFEEDGSRLTQWNYNKGDFTEWISHNRLLKNIISSHKEDGLVEGHVLYSLLFDAYGQNKETFRSYVKGDHDKSKMSMDEEIGEVIHEIRTNKKKEERKKSNRMVEKIIFLKYLFNQYAHTDYANFISFKCFKKMFEDYKNVFSSEKIILFIFNCLDRCRRYYVSESDFLIGMLACSPQMENDITKDTGKLRHQLIFRAYDLDRDGYWNKEEVFVFLYHLYELSKNMNQMELKGNKKKMKKFVAVERDKLMNTCEKISYDKFYKLVLDGKIEGTENLLRSNCDVASVVKTYFLYTYAGGSSLTMSIDTGASGNADSSNVQEDGQIDREKCEEGEETVNPVEKTQLEGRNTQQSSYIEFSGESTTGDPNSEEAPHISATSIKGEDEPEEGEAEEVVQKRSVDGTSSSNNTEGGKSEDRIEVQSEEKPQSDEVAVVGEEPPCGHGRESQKVSDLNSADGKDEEVGLGEEEKVEKCDMPSGVSDQVSNDVSKIVPDEMTKDVSNNVVEGREANADLSVPPEEKTDKAAIGDSIPHLGEGQDEECAHKDNLVEEEERANPIRPERSWRSCVEKIKEIVKAYRKKYLTEKTRLFGLNQDIAFKIFTAFYKVSYKRKREKYIRQFDHLCTGACTYNDIILLCDEAVKVFKGEDTIEYVDLPCKVFGDLHGSIFDLLDFFNMYNWPMHGETNEWLNVEEVSATNEVSLRSKNSTDPFPYVASHDKDIKYIFLGNYINRGDYSLEVICLLLSLKILFPKHIYLLRGNHEERLFNYVHGFYGDIEKKMERNIKRGGLIRYQGEVIQAHAYELFNRINDALEFLPLSVLVGQSILCVHAGIGDSLENIEDFSDVHKPIVVPQCVDRTSKNEYERVQKIIIDTLWSDPINYEDEEDMLLLEKVKPGGDTIPSSRGEITLKFGQRRLSCFLKKNKLKMIIRGHECVQEGYRYSYNRRLLTLFSAKNYCNSHGNDAANAFIVKRGKNIAIFNQILKCPRGRQLEGIHHGEEATSGPVDSTNKVIVNRNGFMDESDPMMEEEEEEMEGQSCRKVDEGVTPFGPNEKNFISEWTDAVDKALCNSGVEGKDDLQSNHILRDSHSIVKRKLRDTRSNEDMKWGVSMQLEKREGAHRMGGHDGDGDRDGDYADGQFLIDSCNSIKDDHSNGDARGDNFEGGTLRKSISTNGTFSSEEGLYGGCSNGSNGRNYTGEMLSSKQYHFKGDGLEKGKIQNTEIERAHNRQSRKSHLKGDAYWEEKYLYDDYQGYLNNVPDGDGLKNSPSDERASSDELPCEGQTEQDSRVNTNAIIEKFFQQGRRDYASGEYIYTDHLEEKEVEMGGNLNHCQSAKLTPLSKQTNDVNIRRGDEGGEWGDNGNCAKLMDELMSKPMDYMMMPPDLGLVNRPKLRRDTHSHQQKKEQGSATLRSLRSLRSENNTSEPLTKLQMQYLPPDPKPQTKISLQKIIDKFDDDA</sequence>
<dbReference type="InterPro" id="IPR006186">
    <property type="entry name" value="Ser/Thr-sp_prot-phosphatase"/>
</dbReference>
<dbReference type="PROSITE" id="PS00125">
    <property type="entry name" value="SER_THR_PHOSPHATASE"/>
    <property type="match status" value="1"/>
</dbReference>
<feature type="region of interest" description="Disordered" evidence="2">
    <location>
        <begin position="1824"/>
        <end position="1875"/>
    </location>
</feature>
<dbReference type="OrthoDB" id="442428at2759"/>
<feature type="region of interest" description="Disordered" evidence="2">
    <location>
        <begin position="741"/>
        <end position="917"/>
    </location>
</feature>
<name>A0A1Y3DU64_PLAKN</name>
<dbReference type="PANTHER" id="PTHR11668">
    <property type="entry name" value="SERINE/THREONINE PROTEIN PHOSPHATASE"/>
    <property type="match status" value="1"/>
</dbReference>
<comment type="caution">
    <text evidence="4">The sequence shown here is derived from an EMBL/GenBank/DDBJ whole genome shotgun (WGS) entry which is preliminary data.</text>
</comment>
<feature type="domain" description="Serine/threonine specific protein phosphatases" evidence="3">
    <location>
        <begin position="1187"/>
        <end position="1192"/>
    </location>
</feature>
<feature type="compositionally biased region" description="Polar residues" evidence="2">
    <location>
        <begin position="777"/>
        <end position="798"/>
    </location>
</feature>
<dbReference type="InterPro" id="IPR011992">
    <property type="entry name" value="EF-hand-dom_pair"/>
</dbReference>
<feature type="compositionally biased region" description="Polar residues" evidence="2">
    <location>
        <begin position="741"/>
        <end position="752"/>
    </location>
</feature>
<dbReference type="GO" id="GO:0004722">
    <property type="term" value="F:protein serine/threonine phosphatase activity"/>
    <property type="evidence" value="ECO:0007669"/>
    <property type="project" value="UniProtKB-EC"/>
</dbReference>
<feature type="compositionally biased region" description="Basic and acidic residues" evidence="2">
    <location>
        <begin position="887"/>
        <end position="905"/>
    </location>
</feature>
<dbReference type="SMART" id="SM00156">
    <property type="entry name" value="PP2Ac"/>
    <property type="match status" value="1"/>
</dbReference>
<comment type="catalytic activity">
    <reaction evidence="1">
        <text>O-phospho-L-threonyl-[protein] + H2O = L-threonyl-[protein] + phosphate</text>
        <dbReference type="Rhea" id="RHEA:47004"/>
        <dbReference type="Rhea" id="RHEA-COMP:11060"/>
        <dbReference type="Rhea" id="RHEA-COMP:11605"/>
        <dbReference type="ChEBI" id="CHEBI:15377"/>
        <dbReference type="ChEBI" id="CHEBI:30013"/>
        <dbReference type="ChEBI" id="CHEBI:43474"/>
        <dbReference type="ChEBI" id="CHEBI:61977"/>
        <dbReference type="EC" id="3.1.3.16"/>
    </reaction>
</comment>
<dbReference type="EC" id="3.1.3.16" evidence="1"/>
<reference evidence="4 5" key="1">
    <citation type="submission" date="2017-05" db="EMBL/GenBank/DDBJ databases">
        <title>PacBio assembly of a Plasmodium knowlesi genome sequence with Hi-C correction and manual annotation of the SICAvar gene family.</title>
        <authorList>
            <person name="Lapp S.A."/>
            <person name="Geraldo J.A."/>
            <person name="Chien J.-T."/>
            <person name="Ay F."/>
            <person name="Pakala S.B."/>
            <person name="Batugedara G."/>
            <person name="Humphrey J.C."/>
            <person name="Debarry J.D."/>
            <person name="Le Roch K.G."/>
            <person name="Galinski M.R."/>
            <person name="Kissinger J.C."/>
        </authorList>
    </citation>
    <scope>NUCLEOTIDE SEQUENCE [LARGE SCALE GENOMIC DNA]</scope>
    <source>
        <strain evidence="5">Malayan Strain Pk1 (A+)</strain>
    </source>
</reference>
<dbReference type="VEuPathDB" id="PlasmoDB:PKA1H_060007300"/>
<dbReference type="EMBL" id="NETL01000017">
    <property type="protein sequence ID" value="OTN68202.1"/>
    <property type="molecule type" value="Genomic_DNA"/>
</dbReference>
<evidence type="ECO:0000313" key="4">
    <source>
        <dbReference type="EMBL" id="OTN68202.1"/>
    </source>
</evidence>
<dbReference type="Gene3D" id="1.10.238.10">
    <property type="entry name" value="EF-hand"/>
    <property type="match status" value="1"/>
</dbReference>
<evidence type="ECO:0000256" key="1">
    <source>
        <dbReference type="RuleBase" id="RU004273"/>
    </source>
</evidence>
<dbReference type="PANTHER" id="PTHR11668:SF509">
    <property type="entry name" value="SERINE_THREONINE-PROTEIN PHOSPHATASE"/>
    <property type="match status" value="1"/>
</dbReference>
<evidence type="ECO:0000313" key="5">
    <source>
        <dbReference type="Proteomes" id="UP000195012"/>
    </source>
</evidence>
<evidence type="ECO:0000259" key="3">
    <source>
        <dbReference type="PROSITE" id="PS00125"/>
    </source>
</evidence>